<accession>A0AAP0GY13</accession>
<dbReference type="Pfam" id="PF00201">
    <property type="entry name" value="UDPGT"/>
    <property type="match status" value="1"/>
</dbReference>
<name>A0AAP0GY13_9ASTR</name>
<dbReference type="SUPFAM" id="SSF53756">
    <property type="entry name" value="UDP-Glycosyltransferase/glycogen phosphorylase"/>
    <property type="match status" value="1"/>
</dbReference>
<dbReference type="Gene3D" id="3.40.50.2000">
    <property type="entry name" value="Glycogen Phosphorylase B"/>
    <property type="match status" value="2"/>
</dbReference>
<dbReference type="InterPro" id="IPR002213">
    <property type="entry name" value="UDP_glucos_trans"/>
</dbReference>
<evidence type="ECO:0000313" key="8">
    <source>
        <dbReference type="Proteomes" id="UP001408789"/>
    </source>
</evidence>
<keyword evidence="2 4" id="KW-0328">Glycosyltransferase</keyword>
<organism evidence="7 8">
    <name type="scientific">Deinandra increscens subsp. villosa</name>
    <dbReference type="NCBI Taxonomy" id="3103831"/>
    <lineage>
        <taxon>Eukaryota</taxon>
        <taxon>Viridiplantae</taxon>
        <taxon>Streptophyta</taxon>
        <taxon>Embryophyta</taxon>
        <taxon>Tracheophyta</taxon>
        <taxon>Spermatophyta</taxon>
        <taxon>Magnoliopsida</taxon>
        <taxon>eudicotyledons</taxon>
        <taxon>Gunneridae</taxon>
        <taxon>Pentapetalae</taxon>
        <taxon>asterids</taxon>
        <taxon>campanulids</taxon>
        <taxon>Asterales</taxon>
        <taxon>Asteraceae</taxon>
        <taxon>Asteroideae</taxon>
        <taxon>Heliantheae alliance</taxon>
        <taxon>Madieae</taxon>
        <taxon>Madiinae</taxon>
        <taxon>Deinandra</taxon>
    </lineage>
</organism>
<dbReference type="PANTHER" id="PTHR48047:SF107">
    <property type="entry name" value="UDP-GLYCOSYLTRANSFERASE 92A1-LIKE"/>
    <property type="match status" value="1"/>
</dbReference>
<dbReference type="Proteomes" id="UP001408789">
    <property type="component" value="Unassembled WGS sequence"/>
</dbReference>
<feature type="domain" description="Glycosyltransferase N-terminal" evidence="6">
    <location>
        <begin position="11"/>
        <end position="154"/>
    </location>
</feature>
<dbReference type="CDD" id="cd03784">
    <property type="entry name" value="GT1_Gtf-like"/>
    <property type="match status" value="1"/>
</dbReference>
<evidence type="ECO:0000256" key="5">
    <source>
        <dbReference type="RuleBase" id="RU362057"/>
    </source>
</evidence>
<dbReference type="AlphaFoldDB" id="A0AAP0GY13"/>
<dbReference type="InterPro" id="IPR058980">
    <property type="entry name" value="Glyco_transf_N"/>
</dbReference>
<proteinExistence type="inferred from homology"/>
<keyword evidence="8" id="KW-1185">Reference proteome</keyword>
<evidence type="ECO:0000256" key="3">
    <source>
        <dbReference type="ARBA" id="ARBA00022679"/>
    </source>
</evidence>
<dbReference type="InterPro" id="IPR035595">
    <property type="entry name" value="UDP_glycos_trans_CS"/>
</dbReference>
<dbReference type="EMBL" id="JBCNJP010000016">
    <property type="protein sequence ID" value="KAK9065806.1"/>
    <property type="molecule type" value="Genomic_DNA"/>
</dbReference>
<evidence type="ECO:0000256" key="1">
    <source>
        <dbReference type="ARBA" id="ARBA00009995"/>
    </source>
</evidence>
<evidence type="ECO:0000313" key="7">
    <source>
        <dbReference type="EMBL" id="KAK9065806.1"/>
    </source>
</evidence>
<protein>
    <recommendedName>
        <fullName evidence="5">Glycosyltransferase</fullName>
        <ecNumber evidence="5">2.4.1.-</ecNumber>
    </recommendedName>
</protein>
<dbReference type="EC" id="2.4.1.-" evidence="5"/>
<dbReference type="FunFam" id="3.40.50.2000:FF:000103">
    <property type="entry name" value="Glycosyltransferase"/>
    <property type="match status" value="1"/>
</dbReference>
<dbReference type="PANTHER" id="PTHR48047">
    <property type="entry name" value="GLYCOSYLTRANSFERASE"/>
    <property type="match status" value="1"/>
</dbReference>
<dbReference type="GO" id="GO:0035251">
    <property type="term" value="F:UDP-glucosyltransferase activity"/>
    <property type="evidence" value="ECO:0007669"/>
    <property type="project" value="TreeGrafter"/>
</dbReference>
<dbReference type="PROSITE" id="PS00375">
    <property type="entry name" value="UDPGT"/>
    <property type="match status" value="1"/>
</dbReference>
<comment type="similarity">
    <text evidence="1 4">Belongs to the UDP-glycosyltransferase family.</text>
</comment>
<reference evidence="7 8" key="1">
    <citation type="submission" date="2024-04" db="EMBL/GenBank/DDBJ databases">
        <title>The reference genome of an endangered Asteraceae, Deinandra increscens subsp. villosa, native to the Central Coast of California.</title>
        <authorList>
            <person name="Guilliams M."/>
            <person name="Hasenstab-Lehman K."/>
            <person name="Meyer R."/>
            <person name="Mcevoy S."/>
        </authorList>
    </citation>
    <scope>NUCLEOTIDE SEQUENCE [LARGE SCALE GENOMIC DNA]</scope>
    <source>
        <tissue evidence="7">Leaf</tissue>
    </source>
</reference>
<comment type="caution">
    <text evidence="7">The sequence shown here is derived from an EMBL/GenBank/DDBJ whole genome shotgun (WGS) entry which is preliminary data.</text>
</comment>
<sequence length="505" mass="56067">MAEKPPLKNHIIMLPFMAQGHLIPFSQLAHHLLRRHPTLTVTIATTPLNLTHLRSAVADHPNLRLHPLPFTSSDHHLPPNSENTDGLPLPHIIKLFHASAALEPPFRRLINDVVSIKTKKTPPVCIISDVFMGWANDVAKSFNILNYTFTTGGAYGTAAYCSIWLNLPHRNVSNDGTHDEFSVPGFPESCRFTIDLLHRFLRAGDGKDEWSRFFQPQLELSLQSNGWLCNTVEEIETLGLHVLRNYIKLPVWCVGPLIPTQMLKKDSGLDSGSGVLGQIGQRSGKKPGVEPEECIKWLDSHPVGSVLYISFGSQNTISETQMMELAKGLEESNKPFIWVIRPPIGFDLKGDFKPEWLPVGFEGRIGKQGLVVHNWAPQLEILCHRATGAFLSHCGWNSVMESLSQGVPLIGWPLAAEQGYNAKMLVEELGVCVVLTRGVHDGITKEEVSGVLNEVLDKSEGGKGEDMRRKARELGELIRASVEKNKGSSYIAMNDFLNTLPCVFR</sequence>
<evidence type="ECO:0000256" key="4">
    <source>
        <dbReference type="RuleBase" id="RU003718"/>
    </source>
</evidence>
<keyword evidence="3 4" id="KW-0808">Transferase</keyword>
<dbReference type="Pfam" id="PF26168">
    <property type="entry name" value="Glyco_transf_N"/>
    <property type="match status" value="1"/>
</dbReference>
<gene>
    <name evidence="7" type="ORF">SSX86_015207</name>
</gene>
<evidence type="ECO:0000256" key="2">
    <source>
        <dbReference type="ARBA" id="ARBA00022676"/>
    </source>
</evidence>
<evidence type="ECO:0000259" key="6">
    <source>
        <dbReference type="Pfam" id="PF26168"/>
    </source>
</evidence>
<dbReference type="FunFam" id="3.40.50.2000:FF:000064">
    <property type="entry name" value="Glycosyltransferase"/>
    <property type="match status" value="1"/>
</dbReference>